<proteinExistence type="predicted"/>
<comment type="caution">
    <text evidence="4">The sequence shown here is derived from an EMBL/GenBank/DDBJ whole genome shotgun (WGS) entry which is preliminary data.</text>
</comment>
<feature type="compositionally biased region" description="Polar residues" evidence="2">
    <location>
        <begin position="1"/>
        <end position="21"/>
    </location>
</feature>
<dbReference type="Proteomes" id="UP000191522">
    <property type="component" value="Unassembled WGS sequence"/>
</dbReference>
<accession>A0A1V6P062</accession>
<dbReference type="AlphaFoldDB" id="A0A1V6P062"/>
<dbReference type="OrthoDB" id="2593732at2759"/>
<feature type="domain" description="Xylanolytic transcriptional activator regulatory" evidence="3">
    <location>
        <begin position="162"/>
        <end position="339"/>
    </location>
</feature>
<evidence type="ECO:0000256" key="2">
    <source>
        <dbReference type="SAM" id="MobiDB-lite"/>
    </source>
</evidence>
<sequence>MSDQSEQKSFGVSSAVHSNQQNRDETFTDTWPGEVGDITRAIAAEPSYDRDLLFELFEKARLADRSDQQKLLEMIQDGKSAQQLRAFLDGMLANVGLSELNDQITGRSSDAKRGTEIENDTPPARPRVMDIQYLCGIAPYSVPAKPWTTVTDSDDLVSHLVSLYLTWGYPFFAFFCRETFVKHMRSGQLNSDFCSPFLVNALLANACFYSDYSEAYSLPGDVKRKGAHFLAEAEQHLRSRQFESGSDIRLASLQATLLLYERYSMDGSDNFGYMMLHRAIGMAESLGIVNNTRKPRLEEAHMSKDMIRSLKRTAWGLFQIDTIVHMKFLRESHIKEVNVDRIDRDETPAEELWTPYPMQKEPRRSNMSLYFDESCKLSFIARDASGEMPRAPQGVKLKEEMYDRLQKWERELPRIFESRLCPAPYIFILRMRYHTLIINLYCYDLQNVLAFRKDWEGTSDSDISSSSASKTALLSAREIASLVEVYKEEYGLIYCHQFAMYAINLSLFCMLAQEAFDLLDPDFLLLTSAFSTLACRSKVGRHLFHAFKLSVRSRNQGGQRNMDDVSPVVKELFGPREDLIEPDRWDHYAEGLAEVEGTGSFLKELDVDPVIPGMLDMLKWYEKLSIGNAFQQGANHRDPAF</sequence>
<dbReference type="GO" id="GO:0003677">
    <property type="term" value="F:DNA binding"/>
    <property type="evidence" value="ECO:0007669"/>
    <property type="project" value="InterPro"/>
</dbReference>
<feature type="region of interest" description="Disordered" evidence="2">
    <location>
        <begin position="1"/>
        <end position="32"/>
    </location>
</feature>
<evidence type="ECO:0000313" key="5">
    <source>
        <dbReference type="Proteomes" id="UP000191522"/>
    </source>
</evidence>
<dbReference type="CDD" id="cd12148">
    <property type="entry name" value="fungal_TF_MHR"/>
    <property type="match status" value="1"/>
</dbReference>
<dbReference type="PANTHER" id="PTHR47256">
    <property type="entry name" value="ZN(II)2CYS6 TRANSCRIPTION FACTOR (EUROFUNG)-RELATED"/>
    <property type="match status" value="1"/>
</dbReference>
<dbReference type="InterPro" id="IPR053187">
    <property type="entry name" value="Notoamide_regulator"/>
</dbReference>
<reference evidence="5" key="1">
    <citation type="journal article" date="2017" name="Nat. Microbiol.">
        <title>Global analysis of biosynthetic gene clusters reveals vast potential of secondary metabolite production in Penicillium species.</title>
        <authorList>
            <person name="Nielsen J.C."/>
            <person name="Grijseels S."/>
            <person name="Prigent S."/>
            <person name="Ji B."/>
            <person name="Dainat J."/>
            <person name="Nielsen K.F."/>
            <person name="Frisvad J.C."/>
            <person name="Workman M."/>
            <person name="Nielsen J."/>
        </authorList>
    </citation>
    <scope>NUCLEOTIDE SEQUENCE [LARGE SCALE GENOMIC DNA]</scope>
    <source>
        <strain evidence="5">IBT 11843</strain>
    </source>
</reference>
<evidence type="ECO:0000313" key="4">
    <source>
        <dbReference type="EMBL" id="OQD70217.1"/>
    </source>
</evidence>
<dbReference type="EMBL" id="MDYL01000025">
    <property type="protein sequence ID" value="OQD70217.1"/>
    <property type="molecule type" value="Genomic_DNA"/>
</dbReference>
<dbReference type="GO" id="GO:0008270">
    <property type="term" value="F:zinc ion binding"/>
    <property type="evidence" value="ECO:0007669"/>
    <property type="project" value="InterPro"/>
</dbReference>
<evidence type="ECO:0000259" key="3">
    <source>
        <dbReference type="Pfam" id="PF04082"/>
    </source>
</evidence>
<evidence type="ECO:0000256" key="1">
    <source>
        <dbReference type="ARBA" id="ARBA00023242"/>
    </source>
</evidence>
<keyword evidence="1" id="KW-0539">Nucleus</keyword>
<gene>
    <name evidence="4" type="ORF">PENDEC_c025G02945</name>
</gene>
<name>A0A1V6P062_PENDC</name>
<dbReference type="Pfam" id="PF04082">
    <property type="entry name" value="Fungal_trans"/>
    <property type="match status" value="1"/>
</dbReference>
<dbReference type="InterPro" id="IPR007219">
    <property type="entry name" value="XnlR_reg_dom"/>
</dbReference>
<dbReference type="OMA" id="LANACYY"/>
<protein>
    <recommendedName>
        <fullName evidence="3">Xylanolytic transcriptional activator regulatory domain-containing protein</fullName>
    </recommendedName>
</protein>
<dbReference type="PANTHER" id="PTHR47256:SF5">
    <property type="entry name" value="ZN(II)2CYS6 TRANSCRIPTION FACTOR (EUROFUNG)"/>
    <property type="match status" value="1"/>
</dbReference>
<keyword evidence="5" id="KW-1185">Reference proteome</keyword>
<dbReference type="GO" id="GO:0006351">
    <property type="term" value="P:DNA-templated transcription"/>
    <property type="evidence" value="ECO:0007669"/>
    <property type="project" value="InterPro"/>
</dbReference>
<organism evidence="4 5">
    <name type="scientific">Penicillium decumbens</name>
    <dbReference type="NCBI Taxonomy" id="69771"/>
    <lineage>
        <taxon>Eukaryota</taxon>
        <taxon>Fungi</taxon>
        <taxon>Dikarya</taxon>
        <taxon>Ascomycota</taxon>
        <taxon>Pezizomycotina</taxon>
        <taxon>Eurotiomycetes</taxon>
        <taxon>Eurotiomycetidae</taxon>
        <taxon>Eurotiales</taxon>
        <taxon>Aspergillaceae</taxon>
        <taxon>Penicillium</taxon>
    </lineage>
</organism>